<dbReference type="CDD" id="cd16892">
    <property type="entry name" value="LT_VirB1-like"/>
    <property type="match status" value="1"/>
</dbReference>
<dbReference type="InterPro" id="IPR008258">
    <property type="entry name" value="Transglycosylase_SLT_dom_1"/>
</dbReference>
<protein>
    <submittedName>
        <fullName evidence="4">Type IV secretion system lytic transglycosylase VirB1</fullName>
    </submittedName>
</protein>
<dbReference type="SUPFAM" id="SSF53955">
    <property type="entry name" value="Lysozyme-like"/>
    <property type="match status" value="1"/>
</dbReference>
<sequence>MILPLAVFTQLAASCGPSVHVDTLAAIARTESGFHTGAINDNTGRRRYLPRSREEAIALATDLIVAKHHSVDLGLMQVNSANLSGLGMTVADAFDPCKNVAGAARVLTAAYRVPAAGQDTQPALLQALSRYNTGHPARGFANGYVAKVQASAEQVVPAIRLSGEAPGGQEGEQGTAAPQLPPPPPNWDVFGQARYARQYGSSVFGGSRPMPQPVPSAAPASSPAQAAPVQLQPVQLGASVNVAASPR</sequence>
<comment type="similarity">
    <text evidence="1">Belongs to the virb1 family.</text>
</comment>
<dbReference type="OrthoDB" id="8277605at2"/>
<dbReference type="Proteomes" id="UP000218288">
    <property type="component" value="Plasmid pMPPM04"/>
</dbReference>
<feature type="compositionally biased region" description="Low complexity" evidence="2">
    <location>
        <begin position="217"/>
        <end position="229"/>
    </location>
</feature>
<dbReference type="Gene3D" id="1.10.530.10">
    <property type="match status" value="1"/>
</dbReference>
<dbReference type="RefSeq" id="WP_096488119.1">
    <property type="nucleotide sequence ID" value="NZ_AP014813.1"/>
</dbReference>
<evidence type="ECO:0000256" key="1">
    <source>
        <dbReference type="ARBA" id="ARBA00009387"/>
    </source>
</evidence>
<feature type="domain" description="Transglycosylase SLT" evidence="3">
    <location>
        <begin position="13"/>
        <end position="147"/>
    </location>
</feature>
<feature type="region of interest" description="Disordered" evidence="2">
    <location>
        <begin position="201"/>
        <end position="229"/>
    </location>
</feature>
<keyword evidence="4" id="KW-0614">Plasmid</keyword>
<evidence type="ECO:0000259" key="3">
    <source>
        <dbReference type="Pfam" id="PF01464"/>
    </source>
</evidence>
<name>A0A160PN26_9HYPH</name>
<organism evidence="4 5">
    <name type="scientific">Methylorubrum populi</name>
    <dbReference type="NCBI Taxonomy" id="223967"/>
    <lineage>
        <taxon>Bacteria</taxon>
        <taxon>Pseudomonadati</taxon>
        <taxon>Pseudomonadota</taxon>
        <taxon>Alphaproteobacteria</taxon>
        <taxon>Hyphomicrobiales</taxon>
        <taxon>Methylobacteriaceae</taxon>
        <taxon>Methylorubrum</taxon>
    </lineage>
</organism>
<evidence type="ECO:0000313" key="5">
    <source>
        <dbReference type="Proteomes" id="UP000218288"/>
    </source>
</evidence>
<dbReference type="EMBL" id="AP014813">
    <property type="protein sequence ID" value="BAU94193.1"/>
    <property type="molecule type" value="Genomic_DNA"/>
</dbReference>
<proteinExistence type="inferred from homology"/>
<dbReference type="Pfam" id="PF01464">
    <property type="entry name" value="SLT"/>
    <property type="match status" value="1"/>
</dbReference>
<accession>A0A160PN26</accession>
<evidence type="ECO:0000313" key="4">
    <source>
        <dbReference type="EMBL" id="BAU94193.1"/>
    </source>
</evidence>
<dbReference type="AlphaFoldDB" id="A0A160PN26"/>
<feature type="region of interest" description="Disordered" evidence="2">
    <location>
        <begin position="163"/>
        <end position="185"/>
    </location>
</feature>
<gene>
    <name evidence="4" type="primary">virB1</name>
    <name evidence="4" type="ORF">MPPM_5588</name>
</gene>
<geneLocation type="plasmid" evidence="5">
    <name>pmppm04 dna</name>
</geneLocation>
<dbReference type="InterPro" id="IPR023346">
    <property type="entry name" value="Lysozyme-like_dom_sf"/>
</dbReference>
<evidence type="ECO:0000256" key="2">
    <source>
        <dbReference type="SAM" id="MobiDB-lite"/>
    </source>
</evidence>
<reference evidence="4 5" key="1">
    <citation type="journal article" date="2016" name="Genome Announc.">
        <title>Complete Genome Sequence of Methylobacterium populi P-1M, Isolated from Pink-Pigmented Household Biofilm.</title>
        <authorList>
            <person name="Morohoshi T."/>
            <person name="Ikeda T."/>
        </authorList>
    </citation>
    <scope>NUCLEOTIDE SEQUENCE [LARGE SCALE GENOMIC DNA]</scope>
    <source>
        <strain evidence="4 5">P-1M</strain>
        <plasmid evidence="5">Plasmid pmppm04 dna</plasmid>
    </source>
</reference>